<feature type="transmembrane region" description="Helical" evidence="1">
    <location>
        <begin position="342"/>
        <end position="362"/>
    </location>
</feature>
<keyword evidence="4" id="KW-1185">Reference proteome</keyword>
<evidence type="ECO:0000256" key="1">
    <source>
        <dbReference type="SAM" id="Phobius"/>
    </source>
</evidence>
<dbReference type="InterPro" id="IPR002656">
    <property type="entry name" value="Acyl_transf_3_dom"/>
</dbReference>
<feature type="transmembrane region" description="Helical" evidence="1">
    <location>
        <begin position="245"/>
        <end position="262"/>
    </location>
</feature>
<dbReference type="Proteomes" id="UP000326287">
    <property type="component" value="Chromosome"/>
</dbReference>
<dbReference type="EMBL" id="CP036422">
    <property type="protein sequence ID" value="QFU75218.1"/>
    <property type="molecule type" value="Genomic_DNA"/>
</dbReference>
<dbReference type="GO" id="GO:0016747">
    <property type="term" value="F:acyltransferase activity, transferring groups other than amino-acyl groups"/>
    <property type="evidence" value="ECO:0007669"/>
    <property type="project" value="InterPro"/>
</dbReference>
<name>A0A5P9NJR8_9GAMM</name>
<feature type="transmembrane region" description="Helical" evidence="1">
    <location>
        <begin position="51"/>
        <end position="70"/>
    </location>
</feature>
<feature type="transmembrane region" description="Helical" evidence="1">
    <location>
        <begin position="12"/>
        <end position="31"/>
    </location>
</feature>
<dbReference type="OrthoDB" id="341887at2"/>
<evidence type="ECO:0000313" key="3">
    <source>
        <dbReference type="EMBL" id="QFU75218.1"/>
    </source>
</evidence>
<feature type="transmembrane region" description="Helical" evidence="1">
    <location>
        <begin position="180"/>
        <end position="196"/>
    </location>
</feature>
<feature type="transmembrane region" description="Helical" evidence="1">
    <location>
        <begin position="91"/>
        <end position="113"/>
    </location>
</feature>
<proteinExistence type="predicted"/>
<feature type="domain" description="Acyltransferase 3" evidence="2">
    <location>
        <begin position="8"/>
        <end position="357"/>
    </location>
</feature>
<dbReference type="KEGG" id="halc:EY643_05880"/>
<dbReference type="PANTHER" id="PTHR36927:SF1">
    <property type="entry name" value="MDO-LIKE PROTEIN"/>
    <property type="match status" value="1"/>
</dbReference>
<evidence type="ECO:0000259" key="2">
    <source>
        <dbReference type="Pfam" id="PF01757"/>
    </source>
</evidence>
<protein>
    <recommendedName>
        <fullName evidence="2">Acyltransferase 3 domain-containing protein</fullName>
    </recommendedName>
</protein>
<feature type="transmembrane region" description="Helical" evidence="1">
    <location>
        <begin position="315"/>
        <end position="336"/>
    </location>
</feature>
<keyword evidence="1" id="KW-1133">Transmembrane helix</keyword>
<accession>A0A5P9NJR8</accession>
<dbReference type="AlphaFoldDB" id="A0A5P9NJR8"/>
<dbReference type="Pfam" id="PF01757">
    <property type="entry name" value="Acyl_transf_3"/>
    <property type="match status" value="1"/>
</dbReference>
<evidence type="ECO:0000313" key="4">
    <source>
        <dbReference type="Proteomes" id="UP000326287"/>
    </source>
</evidence>
<keyword evidence="1" id="KW-0472">Membrane</keyword>
<feature type="transmembrane region" description="Helical" evidence="1">
    <location>
        <begin position="142"/>
        <end position="159"/>
    </location>
</feature>
<keyword evidence="1" id="KW-0812">Transmembrane</keyword>
<dbReference type="InterPro" id="IPR050623">
    <property type="entry name" value="Glucan_succinyl_AcylTrfase"/>
</dbReference>
<sequence length="385" mass="44207">MPASQRLHGLDFLRALMMLLGVVLHACQLYMVNPVLDYYWDPARSLSMDVLLFWINTYRMPVFFLLSGFFTAMLLERHGPKAMFENRYRRIVVPFIIFLPPLAIIMTTLRIVARNVMATGETGFDLSYIENPAKLWNNTHNLWFLYYLMLYLGTVWLALKVRPKCSHGNNALTRRPIQSLATMVPLCLTLALLGSLNWPGRARAELNFIPALDVYLVYGICFGFGWLLYRRIDDLDTLAEKWKPYMIFASVMCAVALVTLLAKGTPDDARYLPMHALLSLVTGFSVGYYMLAFVGLFSRHCASYNPWTRYLSDSAYWIFIFHSIPMVMLAIPLHGWEVAAEWKFLVICTATSAICLASYQLFVRNSWIGQVLNGQRSTTVPWRKN</sequence>
<reference evidence="3 4" key="1">
    <citation type="submission" date="2019-02" db="EMBL/GenBank/DDBJ databases">
        <authorList>
            <person name="Li S.-H."/>
        </authorList>
    </citation>
    <scope>NUCLEOTIDE SEQUENCE [LARGE SCALE GENOMIC DNA]</scope>
    <source>
        <strain evidence="3 4">IMCC14385</strain>
    </source>
</reference>
<organism evidence="3 4">
    <name type="scientific">Halioglobus maricola</name>
    <dbReference type="NCBI Taxonomy" id="2601894"/>
    <lineage>
        <taxon>Bacteria</taxon>
        <taxon>Pseudomonadati</taxon>
        <taxon>Pseudomonadota</taxon>
        <taxon>Gammaproteobacteria</taxon>
        <taxon>Cellvibrionales</taxon>
        <taxon>Halieaceae</taxon>
        <taxon>Halioglobus</taxon>
    </lineage>
</organism>
<feature type="transmembrane region" description="Helical" evidence="1">
    <location>
        <begin position="208"/>
        <end position="229"/>
    </location>
</feature>
<dbReference type="PANTHER" id="PTHR36927">
    <property type="entry name" value="BLR4337 PROTEIN"/>
    <property type="match status" value="1"/>
</dbReference>
<gene>
    <name evidence="3" type="ORF">EY643_05880</name>
</gene>
<feature type="transmembrane region" description="Helical" evidence="1">
    <location>
        <begin position="274"/>
        <end position="294"/>
    </location>
</feature>